<feature type="domain" description="JmjC" evidence="1">
    <location>
        <begin position="208"/>
        <end position="364"/>
    </location>
</feature>
<dbReference type="Gene3D" id="2.60.120.650">
    <property type="entry name" value="Cupin"/>
    <property type="match status" value="1"/>
</dbReference>
<reference evidence="2 3" key="1">
    <citation type="submission" date="2024-08" db="EMBL/GenBank/DDBJ databases">
        <authorList>
            <person name="Lu H."/>
        </authorList>
    </citation>
    <scope>NUCLEOTIDE SEQUENCE [LARGE SCALE GENOMIC DNA]</scope>
    <source>
        <strain evidence="2 3">DXS20W</strain>
    </source>
</reference>
<accession>A0ABW7GDI5</accession>
<dbReference type="Pfam" id="PF13621">
    <property type="entry name" value="Cupin_8"/>
    <property type="match status" value="1"/>
</dbReference>
<proteinExistence type="predicted"/>
<dbReference type="EMBL" id="JBIGHX010000001">
    <property type="protein sequence ID" value="MFG6459987.1"/>
    <property type="molecule type" value="Genomic_DNA"/>
</dbReference>
<dbReference type="InterPro" id="IPR003347">
    <property type="entry name" value="JmjC_dom"/>
</dbReference>
<gene>
    <name evidence="2" type="ORF">ACG04Q_00300</name>
</gene>
<dbReference type="PROSITE" id="PS51184">
    <property type="entry name" value="JMJC"/>
    <property type="match status" value="1"/>
</dbReference>
<protein>
    <submittedName>
        <fullName evidence="2">Cupin-like domain-containing protein</fullName>
    </submittedName>
</protein>
<organism evidence="2 3">
    <name type="scientific">Pelomonas lactea</name>
    <dbReference type="NCBI Taxonomy" id="3299030"/>
    <lineage>
        <taxon>Bacteria</taxon>
        <taxon>Pseudomonadati</taxon>
        <taxon>Pseudomonadota</taxon>
        <taxon>Betaproteobacteria</taxon>
        <taxon>Burkholderiales</taxon>
        <taxon>Sphaerotilaceae</taxon>
        <taxon>Roseateles</taxon>
    </lineage>
</organism>
<dbReference type="InterPro" id="IPR041667">
    <property type="entry name" value="Cupin_8"/>
</dbReference>
<evidence type="ECO:0000259" key="1">
    <source>
        <dbReference type="PROSITE" id="PS51184"/>
    </source>
</evidence>
<evidence type="ECO:0000313" key="2">
    <source>
        <dbReference type="EMBL" id="MFG6459987.1"/>
    </source>
</evidence>
<dbReference type="SMART" id="SM00558">
    <property type="entry name" value="JmjC"/>
    <property type="match status" value="1"/>
</dbReference>
<dbReference type="SUPFAM" id="SSF51197">
    <property type="entry name" value="Clavaminate synthase-like"/>
    <property type="match status" value="1"/>
</dbReference>
<sequence length="368" mass="41775">MSFMPVSRTAANVRTMPLAPLKPPPRPRPAALLDLPPDWLGWVADNRLWNCSPESMLETMTASGLNPSTCSAAIEQIEQDPVFQAARRHQQLLRKLESVVGNLQQLWQGDPGYGVIEKRRGVSRDEFIARYVRGCRPVVLTDIAEDWPAMGRWSPADLRERFGHLDVDVQVGRNTDTLFEQHKKKLRQRMKVAAFVDLVVGGGATNDHYLTANDEMMRRPEFLPLLQDIGRMPPICDPALLHTAASFWFGPAGTRTPLHHDTLMLFHTQVVGRKRWRFVSPLQTPLLYNRMGVYSPIDLDAPDFHRYPLLRDAQVLEVVLEPGDTLFLPLGWWHQVSSLELSMSFSYTNFAADVPNQFSYVNPSIGNW</sequence>
<keyword evidence="3" id="KW-1185">Reference proteome</keyword>
<dbReference type="PANTHER" id="PTHR12461:SF105">
    <property type="entry name" value="HYPOXIA-INDUCIBLE FACTOR 1-ALPHA INHIBITOR"/>
    <property type="match status" value="1"/>
</dbReference>
<evidence type="ECO:0000313" key="3">
    <source>
        <dbReference type="Proteomes" id="UP001606302"/>
    </source>
</evidence>
<dbReference type="Proteomes" id="UP001606302">
    <property type="component" value="Unassembled WGS sequence"/>
</dbReference>
<dbReference type="PANTHER" id="PTHR12461">
    <property type="entry name" value="HYPOXIA-INDUCIBLE FACTOR 1 ALPHA INHIBITOR-RELATED"/>
    <property type="match status" value="1"/>
</dbReference>
<comment type="caution">
    <text evidence="2">The sequence shown here is derived from an EMBL/GenBank/DDBJ whole genome shotgun (WGS) entry which is preliminary data.</text>
</comment>
<dbReference type="RefSeq" id="WP_394508786.1">
    <property type="nucleotide sequence ID" value="NZ_JBIGHX010000001.1"/>
</dbReference>
<name>A0ABW7GDI5_9BURK</name>